<sequence>MLVNIGEVTCDCGMWQINGLPCKHVVAVFMYNRVFAHDHVHWYYTKEALKLTYSGVINHIPEESRWHAYHSQHIDPPAKRSKVGRPKKNRKRAADELRAPSKIFSNRCQTGKTIGHNSRTCPDKGKGVGSSSKKKKTSKRSVAAPTFETQGVHQTSNEGSTNITFPNFMAPPSNASQQYEDTIGGQTQKGSTSNAFEQFIAPPNTASQQHMAAPRHVPDGCSQIGSLAQP</sequence>
<evidence type="ECO:0000256" key="2">
    <source>
        <dbReference type="ARBA" id="ARBA00022771"/>
    </source>
</evidence>
<feature type="compositionally biased region" description="Polar residues" evidence="5">
    <location>
        <begin position="176"/>
        <end position="196"/>
    </location>
</feature>
<dbReference type="PROSITE" id="PS50966">
    <property type="entry name" value="ZF_SWIM"/>
    <property type="match status" value="1"/>
</dbReference>
<dbReference type="AlphaFoldDB" id="A0AAE0A7L2"/>
<gene>
    <name evidence="7" type="ORF">Dsin_019623</name>
</gene>
<protein>
    <recommendedName>
        <fullName evidence="6">SWIM-type domain-containing protein</fullName>
    </recommendedName>
</protein>
<evidence type="ECO:0000313" key="8">
    <source>
        <dbReference type="Proteomes" id="UP001281410"/>
    </source>
</evidence>
<feature type="region of interest" description="Disordered" evidence="5">
    <location>
        <begin position="176"/>
        <end position="230"/>
    </location>
</feature>
<keyword evidence="8" id="KW-1185">Reference proteome</keyword>
<reference evidence="7" key="1">
    <citation type="journal article" date="2023" name="Plant J.">
        <title>Genome sequences and population genomics provide insights into the demographic history, inbreeding, and mutation load of two 'living fossil' tree species of Dipteronia.</title>
        <authorList>
            <person name="Feng Y."/>
            <person name="Comes H.P."/>
            <person name="Chen J."/>
            <person name="Zhu S."/>
            <person name="Lu R."/>
            <person name="Zhang X."/>
            <person name="Li P."/>
            <person name="Qiu J."/>
            <person name="Olsen K.M."/>
            <person name="Qiu Y."/>
        </authorList>
    </citation>
    <scope>NUCLEOTIDE SEQUENCE</scope>
    <source>
        <strain evidence="7">NBL</strain>
    </source>
</reference>
<keyword evidence="3" id="KW-0862">Zinc</keyword>
<keyword evidence="1" id="KW-0479">Metal-binding</keyword>
<evidence type="ECO:0000259" key="6">
    <source>
        <dbReference type="PROSITE" id="PS50966"/>
    </source>
</evidence>
<evidence type="ECO:0000256" key="5">
    <source>
        <dbReference type="SAM" id="MobiDB-lite"/>
    </source>
</evidence>
<dbReference type="GO" id="GO:0008270">
    <property type="term" value="F:zinc ion binding"/>
    <property type="evidence" value="ECO:0007669"/>
    <property type="project" value="UniProtKB-KW"/>
</dbReference>
<feature type="compositionally biased region" description="Polar residues" evidence="5">
    <location>
        <begin position="147"/>
        <end position="158"/>
    </location>
</feature>
<dbReference type="Pfam" id="PF04434">
    <property type="entry name" value="SWIM"/>
    <property type="match status" value="1"/>
</dbReference>
<dbReference type="InterPro" id="IPR007527">
    <property type="entry name" value="Znf_SWIM"/>
</dbReference>
<feature type="compositionally biased region" description="Polar residues" evidence="5">
    <location>
        <begin position="103"/>
        <end position="120"/>
    </location>
</feature>
<proteinExistence type="predicted"/>
<evidence type="ECO:0000256" key="3">
    <source>
        <dbReference type="ARBA" id="ARBA00022833"/>
    </source>
</evidence>
<name>A0AAE0A7L2_9ROSI</name>
<feature type="compositionally biased region" description="Basic residues" evidence="5">
    <location>
        <begin position="79"/>
        <end position="91"/>
    </location>
</feature>
<keyword evidence="2 4" id="KW-0863">Zinc-finger</keyword>
<dbReference type="EMBL" id="JANJYJ010000006">
    <property type="protein sequence ID" value="KAK3205577.1"/>
    <property type="molecule type" value="Genomic_DNA"/>
</dbReference>
<dbReference type="InterPro" id="IPR006564">
    <property type="entry name" value="Znf_PMZ"/>
</dbReference>
<feature type="domain" description="SWIM-type" evidence="6">
    <location>
        <begin position="1"/>
        <end position="33"/>
    </location>
</feature>
<evidence type="ECO:0000256" key="1">
    <source>
        <dbReference type="ARBA" id="ARBA00022723"/>
    </source>
</evidence>
<dbReference type="SMART" id="SM00575">
    <property type="entry name" value="ZnF_PMZ"/>
    <property type="match status" value="1"/>
</dbReference>
<evidence type="ECO:0000313" key="7">
    <source>
        <dbReference type="EMBL" id="KAK3205577.1"/>
    </source>
</evidence>
<accession>A0AAE0A7L2</accession>
<dbReference type="Proteomes" id="UP001281410">
    <property type="component" value="Unassembled WGS sequence"/>
</dbReference>
<feature type="region of interest" description="Disordered" evidence="5">
    <location>
        <begin position="70"/>
        <end position="158"/>
    </location>
</feature>
<dbReference type="PANTHER" id="PTHR31973">
    <property type="entry name" value="POLYPROTEIN, PUTATIVE-RELATED"/>
    <property type="match status" value="1"/>
</dbReference>
<dbReference type="PANTHER" id="PTHR31973:SF187">
    <property type="entry name" value="MUTATOR TRANSPOSASE MUDRA PROTEIN"/>
    <property type="match status" value="1"/>
</dbReference>
<comment type="caution">
    <text evidence="7">The sequence shown here is derived from an EMBL/GenBank/DDBJ whole genome shotgun (WGS) entry which is preliminary data.</text>
</comment>
<evidence type="ECO:0000256" key="4">
    <source>
        <dbReference type="PROSITE-ProRule" id="PRU00325"/>
    </source>
</evidence>
<organism evidence="7 8">
    <name type="scientific">Dipteronia sinensis</name>
    <dbReference type="NCBI Taxonomy" id="43782"/>
    <lineage>
        <taxon>Eukaryota</taxon>
        <taxon>Viridiplantae</taxon>
        <taxon>Streptophyta</taxon>
        <taxon>Embryophyta</taxon>
        <taxon>Tracheophyta</taxon>
        <taxon>Spermatophyta</taxon>
        <taxon>Magnoliopsida</taxon>
        <taxon>eudicotyledons</taxon>
        <taxon>Gunneridae</taxon>
        <taxon>Pentapetalae</taxon>
        <taxon>rosids</taxon>
        <taxon>malvids</taxon>
        <taxon>Sapindales</taxon>
        <taxon>Sapindaceae</taxon>
        <taxon>Hippocastanoideae</taxon>
        <taxon>Acereae</taxon>
        <taxon>Dipteronia</taxon>
    </lineage>
</organism>